<organism evidence="6 7">
    <name type="scientific">Gaetbulibacter aquiaggeris</name>
    <dbReference type="NCBI Taxonomy" id="1735373"/>
    <lineage>
        <taxon>Bacteria</taxon>
        <taxon>Pseudomonadati</taxon>
        <taxon>Bacteroidota</taxon>
        <taxon>Flavobacteriia</taxon>
        <taxon>Flavobacteriales</taxon>
        <taxon>Flavobacteriaceae</taxon>
        <taxon>Gaetbulibacter</taxon>
    </lineage>
</organism>
<proteinExistence type="predicted"/>
<dbReference type="Gene3D" id="3.10.350.10">
    <property type="entry name" value="LysM domain"/>
    <property type="match status" value="1"/>
</dbReference>
<protein>
    <recommendedName>
        <fullName evidence="4">Peptidoglycan hydrolase</fullName>
    </recommendedName>
</protein>
<dbReference type="Gene3D" id="1.10.530.10">
    <property type="match status" value="1"/>
</dbReference>
<dbReference type="RefSeq" id="WP_395438130.1">
    <property type="nucleotide sequence ID" value="NZ_JBAWKC010000002.1"/>
</dbReference>
<dbReference type="PROSITE" id="PS51782">
    <property type="entry name" value="LYSM"/>
    <property type="match status" value="1"/>
</dbReference>
<sequence length="275" mass="31252">MKRIVVLIFLGLIVFSCSSRKVTVRNSSHIKPKPEPVVRTVKPEITEVVAEDVESSSFKTLTVKSTEEYLDLFSDIAQQEMRLYGIPASITLAQGILESSSGKGRLAVEANNHFGIKCHDWTGDRIHHDDDSLQECFRKYNDAKYSFRDHSLFLTTRSRYSKLFELDKDDYKAWARELKAAGYATDKKYPDKLIYLIERYKLIRLDQEVLGVSMPMASVNKAESALTHVVMKGDTLYSISKKYNVTVNEIQTLNGLNGTDLKIGQELFVSPKLKN</sequence>
<dbReference type="PANTHER" id="PTHR33308:SF9">
    <property type="entry name" value="PEPTIDOGLYCAN HYDROLASE FLGJ"/>
    <property type="match status" value="1"/>
</dbReference>
<dbReference type="CDD" id="cd00118">
    <property type="entry name" value="LysM"/>
    <property type="match status" value="1"/>
</dbReference>
<dbReference type="InterPro" id="IPR051056">
    <property type="entry name" value="Glycosyl_Hydrolase_73"/>
</dbReference>
<keyword evidence="1" id="KW-0929">Antimicrobial</keyword>
<dbReference type="InterPro" id="IPR036779">
    <property type="entry name" value="LysM_dom_sf"/>
</dbReference>
<dbReference type="PROSITE" id="PS51257">
    <property type="entry name" value="PROKAR_LIPOPROTEIN"/>
    <property type="match status" value="1"/>
</dbReference>
<accession>A0ABW7MQJ1</accession>
<dbReference type="EMBL" id="JBAWKC010000002">
    <property type="protein sequence ID" value="MFH6768884.1"/>
    <property type="molecule type" value="Genomic_DNA"/>
</dbReference>
<dbReference type="SMART" id="SM00047">
    <property type="entry name" value="LYZ2"/>
    <property type="match status" value="1"/>
</dbReference>
<gene>
    <name evidence="6" type="ORF">V8G56_09060</name>
</gene>
<keyword evidence="7" id="KW-1185">Reference proteome</keyword>
<evidence type="ECO:0000256" key="4">
    <source>
        <dbReference type="ARBA" id="ARBA00032108"/>
    </source>
</evidence>
<dbReference type="Pfam" id="PF01832">
    <property type="entry name" value="Glucosaminidase"/>
    <property type="match status" value="1"/>
</dbReference>
<evidence type="ECO:0000313" key="6">
    <source>
        <dbReference type="EMBL" id="MFH6768884.1"/>
    </source>
</evidence>
<dbReference type="Proteomes" id="UP001610104">
    <property type="component" value="Unassembled WGS sequence"/>
</dbReference>
<dbReference type="InterPro" id="IPR018392">
    <property type="entry name" value="LysM"/>
</dbReference>
<dbReference type="InterPro" id="IPR002901">
    <property type="entry name" value="MGlyc_endo_b_GlcNAc-like_dom"/>
</dbReference>
<name>A0ABW7MQJ1_9FLAO</name>
<evidence type="ECO:0000256" key="1">
    <source>
        <dbReference type="ARBA" id="ARBA00022529"/>
    </source>
</evidence>
<evidence type="ECO:0000259" key="5">
    <source>
        <dbReference type="PROSITE" id="PS51782"/>
    </source>
</evidence>
<keyword evidence="2" id="KW-0081">Bacteriolytic enzyme</keyword>
<feature type="domain" description="LysM" evidence="5">
    <location>
        <begin position="226"/>
        <end position="269"/>
    </location>
</feature>
<reference evidence="6 7" key="1">
    <citation type="submission" date="2024-02" db="EMBL/GenBank/DDBJ databases">
        <title>A Gaetbulibacter species isolated from tidal flats and genomic insights of their niches.</title>
        <authorList>
            <person name="Ye Y."/>
        </authorList>
    </citation>
    <scope>NUCLEOTIDE SEQUENCE [LARGE SCALE GENOMIC DNA]</scope>
    <source>
        <strain evidence="6 7">KEM-8</strain>
    </source>
</reference>
<dbReference type="SUPFAM" id="SSF54106">
    <property type="entry name" value="LysM domain"/>
    <property type="match status" value="1"/>
</dbReference>
<evidence type="ECO:0000313" key="7">
    <source>
        <dbReference type="Proteomes" id="UP001610104"/>
    </source>
</evidence>
<dbReference type="SMART" id="SM00257">
    <property type="entry name" value="LysM"/>
    <property type="match status" value="1"/>
</dbReference>
<dbReference type="PANTHER" id="PTHR33308">
    <property type="entry name" value="PEPTIDOGLYCAN HYDROLASE FLGJ"/>
    <property type="match status" value="1"/>
</dbReference>
<keyword evidence="3" id="KW-0378">Hydrolase</keyword>
<comment type="caution">
    <text evidence="6">The sequence shown here is derived from an EMBL/GenBank/DDBJ whole genome shotgun (WGS) entry which is preliminary data.</text>
</comment>
<evidence type="ECO:0000256" key="2">
    <source>
        <dbReference type="ARBA" id="ARBA00022638"/>
    </source>
</evidence>
<evidence type="ECO:0000256" key="3">
    <source>
        <dbReference type="ARBA" id="ARBA00022801"/>
    </source>
</evidence>
<dbReference type="Pfam" id="PF01476">
    <property type="entry name" value="LysM"/>
    <property type="match status" value="1"/>
</dbReference>